<organism evidence="2 3">
    <name type="scientific">Pleurodeles waltl</name>
    <name type="common">Iberian ribbed newt</name>
    <dbReference type="NCBI Taxonomy" id="8319"/>
    <lineage>
        <taxon>Eukaryota</taxon>
        <taxon>Metazoa</taxon>
        <taxon>Chordata</taxon>
        <taxon>Craniata</taxon>
        <taxon>Vertebrata</taxon>
        <taxon>Euteleostomi</taxon>
        <taxon>Amphibia</taxon>
        <taxon>Batrachia</taxon>
        <taxon>Caudata</taxon>
        <taxon>Salamandroidea</taxon>
        <taxon>Salamandridae</taxon>
        <taxon>Pleurodelinae</taxon>
        <taxon>Pleurodeles</taxon>
    </lineage>
</organism>
<evidence type="ECO:0000313" key="2">
    <source>
        <dbReference type="EMBL" id="KAJ1127110.1"/>
    </source>
</evidence>
<dbReference type="EMBL" id="JANPWB010000011">
    <property type="protein sequence ID" value="KAJ1127110.1"/>
    <property type="molecule type" value="Genomic_DNA"/>
</dbReference>
<feature type="compositionally biased region" description="Basic and acidic residues" evidence="1">
    <location>
        <begin position="18"/>
        <end position="36"/>
    </location>
</feature>
<sequence>MEKCPGGAVESISFIRQDVGKKQEEEARRVGRKEGGEDADQQADESMHRSRKEEILDCEEAAGRQQTA</sequence>
<evidence type="ECO:0000256" key="1">
    <source>
        <dbReference type="SAM" id="MobiDB-lite"/>
    </source>
</evidence>
<reference evidence="2" key="1">
    <citation type="journal article" date="2022" name="bioRxiv">
        <title>Sequencing and chromosome-scale assembly of the giantPleurodeles waltlgenome.</title>
        <authorList>
            <person name="Brown T."/>
            <person name="Elewa A."/>
            <person name="Iarovenko S."/>
            <person name="Subramanian E."/>
            <person name="Araus A.J."/>
            <person name="Petzold A."/>
            <person name="Susuki M."/>
            <person name="Suzuki K.-i.T."/>
            <person name="Hayashi T."/>
            <person name="Toyoda A."/>
            <person name="Oliveira C."/>
            <person name="Osipova E."/>
            <person name="Leigh N.D."/>
            <person name="Simon A."/>
            <person name="Yun M.H."/>
        </authorList>
    </citation>
    <scope>NUCLEOTIDE SEQUENCE</scope>
    <source>
        <strain evidence="2">20211129_DDA</strain>
        <tissue evidence="2">Liver</tissue>
    </source>
</reference>
<dbReference type="Proteomes" id="UP001066276">
    <property type="component" value="Chromosome 7"/>
</dbReference>
<gene>
    <name evidence="2" type="ORF">NDU88_005514</name>
</gene>
<proteinExistence type="predicted"/>
<comment type="caution">
    <text evidence="2">The sequence shown here is derived from an EMBL/GenBank/DDBJ whole genome shotgun (WGS) entry which is preliminary data.</text>
</comment>
<feature type="compositionally biased region" description="Basic and acidic residues" evidence="1">
    <location>
        <begin position="45"/>
        <end position="55"/>
    </location>
</feature>
<protein>
    <submittedName>
        <fullName evidence="2">Uncharacterized protein</fullName>
    </submittedName>
</protein>
<keyword evidence="3" id="KW-1185">Reference proteome</keyword>
<feature type="region of interest" description="Disordered" evidence="1">
    <location>
        <begin position="15"/>
        <end position="68"/>
    </location>
</feature>
<accession>A0AAV7PG59</accession>
<evidence type="ECO:0000313" key="3">
    <source>
        <dbReference type="Proteomes" id="UP001066276"/>
    </source>
</evidence>
<dbReference type="AlphaFoldDB" id="A0AAV7PG59"/>
<name>A0AAV7PG59_PLEWA</name>